<sequence>MNYSNETFIISKNLGSNTKLYRYLSLSCFLEFVETKTTYLSNLNAWEDIWELPAKHKMPIEFSNNLYGQCWSLEGISDALWKIYAKGKEGILIQSSVNKFLSIKQIDAAMLSPVIYYDNLERALQKLDTLKGPEKTFYHGLLKRKAFQHEKEVRLITYVKPDKIDSIPKSISITLNPFDFIENIFIDPRASKWYVKTIQSYCSHVGFSITPQQSDLL</sequence>
<name>A0ABU0JTG8_HATLI</name>
<dbReference type="EMBL" id="JAUSWN010000018">
    <property type="protein sequence ID" value="MDQ0480395.1"/>
    <property type="molecule type" value="Genomic_DNA"/>
</dbReference>
<proteinExistence type="predicted"/>
<protein>
    <recommendedName>
        <fullName evidence="3">DUF2971 domain-containing protein</fullName>
    </recommendedName>
</protein>
<evidence type="ECO:0000313" key="1">
    <source>
        <dbReference type="EMBL" id="MDQ0480395.1"/>
    </source>
</evidence>
<gene>
    <name evidence="1" type="ORF">QOZ93_002143</name>
</gene>
<dbReference type="InterPro" id="IPR021352">
    <property type="entry name" value="DUF2971"/>
</dbReference>
<dbReference type="Proteomes" id="UP001224418">
    <property type="component" value="Unassembled WGS sequence"/>
</dbReference>
<evidence type="ECO:0000313" key="2">
    <source>
        <dbReference type="Proteomes" id="UP001224418"/>
    </source>
</evidence>
<accession>A0ABU0JTG8</accession>
<reference evidence="1 2" key="1">
    <citation type="submission" date="2023-07" db="EMBL/GenBank/DDBJ databases">
        <title>Genomic Encyclopedia of Type Strains, Phase IV (KMG-IV): sequencing the most valuable type-strain genomes for metagenomic binning, comparative biology and taxonomic classification.</title>
        <authorList>
            <person name="Goeker M."/>
        </authorList>
    </citation>
    <scope>NUCLEOTIDE SEQUENCE [LARGE SCALE GENOMIC DNA]</scope>
    <source>
        <strain evidence="1 2">DSM 1400</strain>
    </source>
</reference>
<dbReference type="Pfam" id="PF11185">
    <property type="entry name" value="DUF2971"/>
    <property type="match status" value="1"/>
</dbReference>
<evidence type="ECO:0008006" key="3">
    <source>
        <dbReference type="Google" id="ProtNLM"/>
    </source>
</evidence>
<keyword evidence="2" id="KW-1185">Reference proteome</keyword>
<comment type="caution">
    <text evidence="1">The sequence shown here is derived from an EMBL/GenBank/DDBJ whole genome shotgun (WGS) entry which is preliminary data.</text>
</comment>
<organism evidence="1 2">
    <name type="scientific">Hathewaya limosa</name>
    <name type="common">Clostridium limosum</name>
    <dbReference type="NCBI Taxonomy" id="1536"/>
    <lineage>
        <taxon>Bacteria</taxon>
        <taxon>Bacillati</taxon>
        <taxon>Bacillota</taxon>
        <taxon>Clostridia</taxon>
        <taxon>Eubacteriales</taxon>
        <taxon>Clostridiaceae</taxon>
        <taxon>Hathewaya</taxon>
    </lineage>
</organism>
<dbReference type="RefSeq" id="WP_111940131.1">
    <property type="nucleotide sequence ID" value="NZ_BAAACJ010000031.1"/>
</dbReference>